<reference evidence="10 11" key="1">
    <citation type="submission" date="2023-08" db="EMBL/GenBank/DDBJ databases">
        <title>Black Yeasts Isolated from many extreme environments.</title>
        <authorList>
            <person name="Coleine C."/>
            <person name="Stajich J.E."/>
            <person name="Selbmann L."/>
        </authorList>
    </citation>
    <scope>NUCLEOTIDE SEQUENCE [LARGE SCALE GENOMIC DNA]</scope>
    <source>
        <strain evidence="10 11">CCFEE 5792</strain>
    </source>
</reference>
<dbReference type="EMBL" id="JAVRRD010000030">
    <property type="protein sequence ID" value="KAK5046431.1"/>
    <property type="molecule type" value="Genomic_DNA"/>
</dbReference>
<dbReference type="PROSITE" id="PS50011">
    <property type="entry name" value="PROTEIN_KINASE_DOM"/>
    <property type="match status" value="1"/>
</dbReference>
<evidence type="ECO:0000313" key="11">
    <source>
        <dbReference type="Proteomes" id="UP001358417"/>
    </source>
</evidence>
<comment type="catalytic activity">
    <reaction evidence="8">
        <text>L-seryl-[protein] + ATP = O-phospho-L-seryl-[protein] + ADP + H(+)</text>
        <dbReference type="Rhea" id="RHEA:17989"/>
        <dbReference type="Rhea" id="RHEA-COMP:9863"/>
        <dbReference type="Rhea" id="RHEA-COMP:11604"/>
        <dbReference type="ChEBI" id="CHEBI:15378"/>
        <dbReference type="ChEBI" id="CHEBI:29999"/>
        <dbReference type="ChEBI" id="CHEBI:30616"/>
        <dbReference type="ChEBI" id="CHEBI:83421"/>
        <dbReference type="ChEBI" id="CHEBI:456216"/>
        <dbReference type="EC" id="2.7.11.1"/>
    </reaction>
</comment>
<dbReference type="SUPFAM" id="SSF56112">
    <property type="entry name" value="Protein kinase-like (PK-like)"/>
    <property type="match status" value="1"/>
</dbReference>
<dbReference type="GO" id="GO:0005524">
    <property type="term" value="F:ATP binding"/>
    <property type="evidence" value="ECO:0007669"/>
    <property type="project" value="UniProtKB-KW"/>
</dbReference>
<evidence type="ECO:0000256" key="5">
    <source>
        <dbReference type="ARBA" id="ARBA00022777"/>
    </source>
</evidence>
<keyword evidence="11" id="KW-1185">Reference proteome</keyword>
<protein>
    <recommendedName>
        <fullName evidence="1">non-specific serine/threonine protein kinase</fullName>
        <ecNumber evidence="1">2.7.11.1</ecNumber>
    </recommendedName>
</protein>
<comment type="caution">
    <text evidence="10">The sequence shown here is derived from an EMBL/GenBank/DDBJ whole genome shotgun (WGS) entry which is preliminary data.</text>
</comment>
<dbReference type="EC" id="2.7.11.1" evidence="1"/>
<evidence type="ECO:0000313" key="10">
    <source>
        <dbReference type="EMBL" id="KAK5046431.1"/>
    </source>
</evidence>
<dbReference type="Gene3D" id="3.30.200.20">
    <property type="entry name" value="Phosphorylase Kinase, domain 1"/>
    <property type="match status" value="1"/>
</dbReference>
<dbReference type="Gene3D" id="1.10.510.10">
    <property type="entry name" value="Transferase(Phosphotransferase) domain 1"/>
    <property type="match status" value="2"/>
</dbReference>
<organism evidence="10 11">
    <name type="scientific">Exophiala bonariae</name>
    <dbReference type="NCBI Taxonomy" id="1690606"/>
    <lineage>
        <taxon>Eukaryota</taxon>
        <taxon>Fungi</taxon>
        <taxon>Dikarya</taxon>
        <taxon>Ascomycota</taxon>
        <taxon>Pezizomycotina</taxon>
        <taxon>Eurotiomycetes</taxon>
        <taxon>Chaetothyriomycetidae</taxon>
        <taxon>Chaetothyriales</taxon>
        <taxon>Herpotrichiellaceae</taxon>
        <taxon>Exophiala</taxon>
    </lineage>
</organism>
<evidence type="ECO:0000256" key="2">
    <source>
        <dbReference type="ARBA" id="ARBA00022527"/>
    </source>
</evidence>
<dbReference type="GeneID" id="89976398"/>
<keyword evidence="2" id="KW-0723">Serine/threonine-protein kinase</keyword>
<dbReference type="InterPro" id="IPR011009">
    <property type="entry name" value="Kinase-like_dom_sf"/>
</dbReference>
<proteinExistence type="predicted"/>
<keyword evidence="4" id="KW-0547">Nucleotide-binding</keyword>
<evidence type="ECO:0000256" key="7">
    <source>
        <dbReference type="ARBA" id="ARBA00047899"/>
    </source>
</evidence>
<dbReference type="GO" id="GO:0035556">
    <property type="term" value="P:intracellular signal transduction"/>
    <property type="evidence" value="ECO:0007669"/>
    <property type="project" value="TreeGrafter"/>
</dbReference>
<dbReference type="GO" id="GO:0004674">
    <property type="term" value="F:protein serine/threonine kinase activity"/>
    <property type="evidence" value="ECO:0007669"/>
    <property type="project" value="UniProtKB-KW"/>
</dbReference>
<accession>A0AAV9N0V0</accession>
<keyword evidence="3" id="KW-0808">Transferase</keyword>
<dbReference type="SMART" id="SM00220">
    <property type="entry name" value="S_TKc"/>
    <property type="match status" value="1"/>
</dbReference>
<dbReference type="PANTHER" id="PTHR24356">
    <property type="entry name" value="SERINE/THREONINE-PROTEIN KINASE"/>
    <property type="match status" value="1"/>
</dbReference>
<name>A0AAV9N0V0_9EURO</name>
<sequence>MASCSIKTVETVATARAFLESHYNSIFNQLPVIIQRRGARGVTPNGFEFVRVLGKGSFGVVRLVKTKTPQTPLEGSLPVLSNSPPQAYAMKVIHKSTMIRSSQQCHLLAERDLLVAAEGSEWIIPLIAAFQDPQHLYLVMDFCIGGDFLGLLIRKNTLPEHETKFYMAEMILCLEEVHRMGWIHRDVKPDNFLISASGHLKISDFGLAFDGEWSHDQKQYHETRQMLMDQLGLSLDGDDQDQQEKSVAESRSCAERGYGFSDRNINHTRPPAIGVPRKGEPIIDWRNRCQRRRLARSVVGTSQYMAPEVVRGEMYDGRCD</sequence>
<keyword evidence="6" id="KW-0067">ATP-binding</keyword>
<evidence type="ECO:0000256" key="8">
    <source>
        <dbReference type="ARBA" id="ARBA00048679"/>
    </source>
</evidence>
<gene>
    <name evidence="10" type="ORF">LTR84_008234</name>
</gene>
<dbReference type="Proteomes" id="UP001358417">
    <property type="component" value="Unassembled WGS sequence"/>
</dbReference>
<dbReference type="InterPro" id="IPR050236">
    <property type="entry name" value="Ser_Thr_kinase_AGC"/>
</dbReference>
<evidence type="ECO:0000256" key="4">
    <source>
        <dbReference type="ARBA" id="ARBA00022741"/>
    </source>
</evidence>
<evidence type="ECO:0000256" key="1">
    <source>
        <dbReference type="ARBA" id="ARBA00012513"/>
    </source>
</evidence>
<feature type="domain" description="Protein kinase" evidence="9">
    <location>
        <begin position="47"/>
        <end position="320"/>
    </location>
</feature>
<dbReference type="PANTHER" id="PTHR24356:SF400">
    <property type="entry name" value="SERINE_THREONINE-PROTEIN KINASE CBK1"/>
    <property type="match status" value="1"/>
</dbReference>
<dbReference type="AlphaFoldDB" id="A0AAV9N0V0"/>
<evidence type="ECO:0000256" key="6">
    <source>
        <dbReference type="ARBA" id="ARBA00022840"/>
    </source>
</evidence>
<comment type="catalytic activity">
    <reaction evidence="7">
        <text>L-threonyl-[protein] + ATP = O-phospho-L-threonyl-[protein] + ADP + H(+)</text>
        <dbReference type="Rhea" id="RHEA:46608"/>
        <dbReference type="Rhea" id="RHEA-COMP:11060"/>
        <dbReference type="Rhea" id="RHEA-COMP:11605"/>
        <dbReference type="ChEBI" id="CHEBI:15378"/>
        <dbReference type="ChEBI" id="CHEBI:30013"/>
        <dbReference type="ChEBI" id="CHEBI:30616"/>
        <dbReference type="ChEBI" id="CHEBI:61977"/>
        <dbReference type="ChEBI" id="CHEBI:456216"/>
        <dbReference type="EC" id="2.7.11.1"/>
    </reaction>
</comment>
<evidence type="ECO:0000256" key="3">
    <source>
        <dbReference type="ARBA" id="ARBA00022679"/>
    </source>
</evidence>
<keyword evidence="5" id="KW-0418">Kinase</keyword>
<dbReference type="RefSeq" id="XP_064702022.1">
    <property type="nucleotide sequence ID" value="XM_064851781.1"/>
</dbReference>
<dbReference type="Pfam" id="PF00069">
    <property type="entry name" value="Pkinase"/>
    <property type="match status" value="1"/>
</dbReference>
<dbReference type="InterPro" id="IPR000719">
    <property type="entry name" value="Prot_kinase_dom"/>
</dbReference>
<evidence type="ECO:0000259" key="9">
    <source>
        <dbReference type="PROSITE" id="PS50011"/>
    </source>
</evidence>